<reference evidence="7" key="1">
    <citation type="journal article" date="2019" name="Int. J. Syst. Evol. Microbiol.">
        <title>The Global Catalogue of Microorganisms (GCM) 10K type strain sequencing project: providing services to taxonomists for standard genome sequencing and annotation.</title>
        <authorList>
            <consortium name="The Broad Institute Genomics Platform"/>
            <consortium name="The Broad Institute Genome Sequencing Center for Infectious Disease"/>
            <person name="Wu L."/>
            <person name="Ma J."/>
        </authorList>
    </citation>
    <scope>NUCLEOTIDE SEQUENCE [LARGE SCALE GENOMIC DNA]</scope>
    <source>
        <strain evidence="7">JCM 16950</strain>
    </source>
</reference>
<dbReference type="InterPro" id="IPR043504">
    <property type="entry name" value="Peptidase_S1_PA_chymotrypsin"/>
</dbReference>
<feature type="compositionally biased region" description="Basic and acidic residues" evidence="4">
    <location>
        <begin position="1"/>
        <end position="11"/>
    </location>
</feature>
<comment type="caution">
    <text evidence="6">The sequence shown here is derived from an EMBL/GenBank/DDBJ whole genome shotgun (WGS) entry which is preliminary data.</text>
</comment>
<evidence type="ECO:0000256" key="3">
    <source>
        <dbReference type="ARBA" id="ARBA00022801"/>
    </source>
</evidence>
<dbReference type="InterPro" id="IPR001478">
    <property type="entry name" value="PDZ"/>
</dbReference>
<dbReference type="InterPro" id="IPR036034">
    <property type="entry name" value="PDZ_sf"/>
</dbReference>
<evidence type="ECO:0000256" key="2">
    <source>
        <dbReference type="ARBA" id="ARBA00022670"/>
    </source>
</evidence>
<keyword evidence="7" id="KW-1185">Reference proteome</keyword>
<dbReference type="RefSeq" id="WP_344781770.1">
    <property type="nucleotide sequence ID" value="NZ_BAABAF010000004.1"/>
</dbReference>
<dbReference type="PANTHER" id="PTHR43343:SF3">
    <property type="entry name" value="PROTEASE DO-LIKE 8, CHLOROPLASTIC"/>
    <property type="match status" value="1"/>
</dbReference>
<evidence type="ECO:0000256" key="1">
    <source>
        <dbReference type="ARBA" id="ARBA00010541"/>
    </source>
</evidence>
<feature type="compositionally biased region" description="Gly residues" evidence="4">
    <location>
        <begin position="321"/>
        <end position="331"/>
    </location>
</feature>
<dbReference type="InterPro" id="IPR001940">
    <property type="entry name" value="Peptidase_S1C"/>
</dbReference>
<dbReference type="Gene3D" id="2.40.10.10">
    <property type="entry name" value="Trypsin-like serine proteases"/>
    <property type="match status" value="2"/>
</dbReference>
<evidence type="ECO:0000313" key="7">
    <source>
        <dbReference type="Proteomes" id="UP001500540"/>
    </source>
</evidence>
<organism evidence="6 7">
    <name type="scientific">Microbacterium kribbense</name>
    <dbReference type="NCBI Taxonomy" id="433645"/>
    <lineage>
        <taxon>Bacteria</taxon>
        <taxon>Bacillati</taxon>
        <taxon>Actinomycetota</taxon>
        <taxon>Actinomycetes</taxon>
        <taxon>Micrococcales</taxon>
        <taxon>Microbacteriaceae</taxon>
        <taxon>Microbacterium</taxon>
    </lineage>
</organism>
<dbReference type="Pfam" id="PF13180">
    <property type="entry name" value="PDZ_2"/>
    <property type="match status" value="1"/>
</dbReference>
<evidence type="ECO:0000256" key="4">
    <source>
        <dbReference type="SAM" id="MobiDB-lite"/>
    </source>
</evidence>
<protein>
    <recommendedName>
        <fullName evidence="5">PDZ domain-containing protein</fullName>
    </recommendedName>
</protein>
<dbReference type="SMART" id="SM00228">
    <property type="entry name" value="PDZ"/>
    <property type="match status" value="1"/>
</dbReference>
<dbReference type="PRINTS" id="PR00834">
    <property type="entry name" value="PROTEASES2C"/>
</dbReference>
<feature type="region of interest" description="Disordered" evidence="4">
    <location>
        <begin position="308"/>
        <end position="340"/>
    </location>
</feature>
<accession>A0ABP7GEH9</accession>
<dbReference type="InterPro" id="IPR051201">
    <property type="entry name" value="Chloro_Bact_Ser_Proteases"/>
</dbReference>
<dbReference type="SUPFAM" id="SSF50494">
    <property type="entry name" value="Trypsin-like serine proteases"/>
    <property type="match status" value="1"/>
</dbReference>
<dbReference type="PANTHER" id="PTHR43343">
    <property type="entry name" value="PEPTIDASE S12"/>
    <property type="match status" value="1"/>
</dbReference>
<name>A0ABP7GEH9_9MICO</name>
<keyword evidence="2" id="KW-0645">Protease</keyword>
<dbReference type="Proteomes" id="UP001500540">
    <property type="component" value="Unassembled WGS sequence"/>
</dbReference>
<evidence type="ECO:0000259" key="5">
    <source>
        <dbReference type="PROSITE" id="PS50106"/>
    </source>
</evidence>
<evidence type="ECO:0000313" key="6">
    <source>
        <dbReference type="EMBL" id="GAA3761845.1"/>
    </source>
</evidence>
<comment type="similarity">
    <text evidence="1">Belongs to the peptidase S1C family.</text>
</comment>
<dbReference type="InterPro" id="IPR009003">
    <property type="entry name" value="Peptidase_S1_PA"/>
</dbReference>
<feature type="domain" description="PDZ" evidence="5">
    <location>
        <begin position="416"/>
        <end position="507"/>
    </location>
</feature>
<gene>
    <name evidence="6" type="ORF">GCM10022240_13050</name>
</gene>
<feature type="compositionally biased region" description="Low complexity" evidence="4">
    <location>
        <begin position="27"/>
        <end position="56"/>
    </location>
</feature>
<dbReference type="EMBL" id="BAABAF010000004">
    <property type="protein sequence ID" value="GAA3761845.1"/>
    <property type="molecule type" value="Genomic_DNA"/>
</dbReference>
<feature type="region of interest" description="Disordered" evidence="4">
    <location>
        <begin position="1"/>
        <end position="118"/>
    </location>
</feature>
<sequence>MSDNQDIRPEDGSAADAPQTPDASGDATTPQTPAVAPAAPAASTPAQPAAPAGYPAPAYPPAPTTPASQGYPTGQQAAPAGQYPTQPYPGAGFGVGPAPQTQPVGPESAPARTEKKNSGAGKVVGLLVAAALVGGAAGLGATWAGANLWGPVGASPAAGPSVVTVNNTESVNATTAIATKVLPSVVTISVSSGQNGGTGSGVVLSKDGYILTNTHVVTIDGQTASPSISVTTSDGRIFSAKVVGTDPIYDLAVIKVSGATDLTPITWGDSSKLNVGDETVAIGAPLGLANTVTTGIVSALNRSIEIASSAAPRQGDNTDNGGNGNGNGNGDNGNSPFYFDFGQQPPTQQANESIKIAVIQTDAPINPGNSGGALVDSAGKLVGINVAIASTGSTSSSSQSGSIGVGFSIPSDIAHRVAAELMDGGHATHGLLGATVRDAASMPSATMTGADIVSVTSGGGAAKAGLRAGDVVTSFNGVPVGSAVDLTAQVRAAAAGSTASVTFVRDGQTQTVQATLGSLK</sequence>
<dbReference type="SUPFAM" id="SSF50156">
    <property type="entry name" value="PDZ domain-like"/>
    <property type="match status" value="1"/>
</dbReference>
<proteinExistence type="inferred from homology"/>
<keyword evidence="3" id="KW-0378">Hydrolase</keyword>
<dbReference type="Pfam" id="PF13365">
    <property type="entry name" value="Trypsin_2"/>
    <property type="match status" value="1"/>
</dbReference>
<dbReference type="Gene3D" id="2.30.42.10">
    <property type="match status" value="1"/>
</dbReference>
<dbReference type="PROSITE" id="PS50106">
    <property type="entry name" value="PDZ"/>
    <property type="match status" value="1"/>
</dbReference>